<dbReference type="AlphaFoldDB" id="A0A1V6NC71"/>
<reference evidence="2" key="1">
    <citation type="journal article" date="2017" name="Nat. Microbiol.">
        <title>Global analysis of biosynthetic gene clusters reveals vast potential of secondary metabolite production in Penicillium species.</title>
        <authorList>
            <person name="Nielsen J.C."/>
            <person name="Grijseels S."/>
            <person name="Prigent S."/>
            <person name="Ji B."/>
            <person name="Dainat J."/>
            <person name="Nielsen K.F."/>
            <person name="Frisvad J.C."/>
            <person name="Workman M."/>
            <person name="Nielsen J."/>
        </authorList>
    </citation>
    <scope>NUCLEOTIDE SEQUENCE [LARGE SCALE GENOMIC DNA]</scope>
    <source>
        <strain evidence="2">IBT 4502</strain>
    </source>
</reference>
<dbReference type="STRING" id="60169.A0A1V6NC71"/>
<dbReference type="Pfam" id="PF13424">
    <property type="entry name" value="TPR_12"/>
    <property type="match status" value="1"/>
</dbReference>
<organism evidence="1 2">
    <name type="scientific">Penicillium polonicum</name>
    <dbReference type="NCBI Taxonomy" id="60169"/>
    <lineage>
        <taxon>Eukaryota</taxon>
        <taxon>Fungi</taxon>
        <taxon>Dikarya</taxon>
        <taxon>Ascomycota</taxon>
        <taxon>Pezizomycotina</taxon>
        <taxon>Eurotiomycetes</taxon>
        <taxon>Eurotiomycetidae</taxon>
        <taxon>Eurotiales</taxon>
        <taxon>Aspergillaceae</taxon>
        <taxon>Penicillium</taxon>
    </lineage>
</organism>
<dbReference type="Proteomes" id="UP000191408">
    <property type="component" value="Unassembled WGS sequence"/>
</dbReference>
<gene>
    <name evidence="1" type="ORF">PENPOL_c013G09674</name>
</gene>
<dbReference type="OrthoDB" id="1658288at2759"/>
<dbReference type="InterPro" id="IPR053137">
    <property type="entry name" value="NLR-like"/>
</dbReference>
<sequence>MYQRALTGYEKALGPDHRSTLDTVHDLGLLYKNQGKLKQAEEMYLRALTGYEKALGPDHTSTLDTVRNLGNLYLDQGKLKDSSDSSSIDVNLS</sequence>
<accession>A0A1V6NC71</accession>
<keyword evidence="2" id="KW-1185">Reference proteome</keyword>
<dbReference type="PANTHER" id="PTHR46082:SF6">
    <property type="entry name" value="AAA+ ATPASE DOMAIN-CONTAINING PROTEIN-RELATED"/>
    <property type="match status" value="1"/>
</dbReference>
<dbReference type="SUPFAM" id="SSF48452">
    <property type="entry name" value="TPR-like"/>
    <property type="match status" value="1"/>
</dbReference>
<name>A0A1V6NC71_PENPO</name>
<comment type="caution">
    <text evidence="1">The sequence shown here is derived from an EMBL/GenBank/DDBJ whole genome shotgun (WGS) entry which is preliminary data.</text>
</comment>
<proteinExistence type="predicted"/>
<dbReference type="EMBL" id="MDYM01000013">
    <property type="protein sequence ID" value="OQD62219.1"/>
    <property type="molecule type" value="Genomic_DNA"/>
</dbReference>
<protein>
    <submittedName>
        <fullName evidence="1">Uncharacterized protein</fullName>
    </submittedName>
</protein>
<evidence type="ECO:0000313" key="2">
    <source>
        <dbReference type="Proteomes" id="UP000191408"/>
    </source>
</evidence>
<dbReference type="PANTHER" id="PTHR46082">
    <property type="entry name" value="ATP/GTP-BINDING PROTEIN-RELATED"/>
    <property type="match status" value="1"/>
</dbReference>
<dbReference type="Gene3D" id="1.25.40.10">
    <property type="entry name" value="Tetratricopeptide repeat domain"/>
    <property type="match status" value="1"/>
</dbReference>
<evidence type="ECO:0000313" key="1">
    <source>
        <dbReference type="EMBL" id="OQD62219.1"/>
    </source>
</evidence>
<dbReference type="Pfam" id="PF13374">
    <property type="entry name" value="TPR_10"/>
    <property type="match status" value="1"/>
</dbReference>
<dbReference type="InterPro" id="IPR011990">
    <property type="entry name" value="TPR-like_helical_dom_sf"/>
</dbReference>